<reference evidence="2 3" key="1">
    <citation type="journal article" date="2012" name="Genome Biol.">
        <title>Genome and low-iron response of an oceanic diatom adapted to chronic iron limitation.</title>
        <authorList>
            <person name="Lommer M."/>
            <person name="Specht M."/>
            <person name="Roy A.S."/>
            <person name="Kraemer L."/>
            <person name="Andreson R."/>
            <person name="Gutowska M.A."/>
            <person name="Wolf J."/>
            <person name="Bergner S.V."/>
            <person name="Schilhabel M.B."/>
            <person name="Klostermeier U.C."/>
            <person name="Beiko R.G."/>
            <person name="Rosenstiel P."/>
            <person name="Hippler M."/>
            <person name="Laroche J."/>
        </authorList>
    </citation>
    <scope>NUCLEOTIDE SEQUENCE [LARGE SCALE GENOMIC DNA]</scope>
    <source>
        <strain evidence="2 3">CCMP1005</strain>
    </source>
</reference>
<feature type="compositionally biased region" description="Low complexity" evidence="1">
    <location>
        <begin position="13"/>
        <end position="25"/>
    </location>
</feature>
<feature type="compositionally biased region" description="Basic residues" evidence="1">
    <location>
        <begin position="1"/>
        <end position="11"/>
    </location>
</feature>
<gene>
    <name evidence="2" type="ORF">THAOC_24024</name>
</gene>
<accession>K0RT39</accession>
<feature type="non-terminal residue" evidence="2">
    <location>
        <position position="82"/>
    </location>
</feature>
<sequence>MATKKSQKRGKQTATGTAAAGNANGSTVQRRPAHQTLKPVLPPGSAVHALYFEAGRDPDSAAENGGEWYPGRIAGCSVHEAL</sequence>
<evidence type="ECO:0000313" key="2">
    <source>
        <dbReference type="EMBL" id="EJK56145.1"/>
    </source>
</evidence>
<dbReference type="Proteomes" id="UP000266841">
    <property type="component" value="Unassembled WGS sequence"/>
</dbReference>
<protein>
    <submittedName>
        <fullName evidence="2">Uncharacterized protein</fullName>
    </submittedName>
</protein>
<feature type="region of interest" description="Disordered" evidence="1">
    <location>
        <begin position="1"/>
        <end position="42"/>
    </location>
</feature>
<organism evidence="2 3">
    <name type="scientific">Thalassiosira oceanica</name>
    <name type="common">Marine diatom</name>
    <dbReference type="NCBI Taxonomy" id="159749"/>
    <lineage>
        <taxon>Eukaryota</taxon>
        <taxon>Sar</taxon>
        <taxon>Stramenopiles</taxon>
        <taxon>Ochrophyta</taxon>
        <taxon>Bacillariophyta</taxon>
        <taxon>Coscinodiscophyceae</taxon>
        <taxon>Thalassiosirophycidae</taxon>
        <taxon>Thalassiosirales</taxon>
        <taxon>Thalassiosiraceae</taxon>
        <taxon>Thalassiosira</taxon>
    </lineage>
</organism>
<evidence type="ECO:0000256" key="1">
    <source>
        <dbReference type="SAM" id="MobiDB-lite"/>
    </source>
</evidence>
<proteinExistence type="predicted"/>
<evidence type="ECO:0000313" key="3">
    <source>
        <dbReference type="Proteomes" id="UP000266841"/>
    </source>
</evidence>
<comment type="caution">
    <text evidence="2">The sequence shown here is derived from an EMBL/GenBank/DDBJ whole genome shotgun (WGS) entry which is preliminary data.</text>
</comment>
<dbReference type="EMBL" id="AGNL01032315">
    <property type="protein sequence ID" value="EJK56145.1"/>
    <property type="molecule type" value="Genomic_DNA"/>
</dbReference>
<name>K0RT39_THAOC</name>
<dbReference type="AlphaFoldDB" id="K0RT39"/>
<keyword evidence="3" id="KW-1185">Reference proteome</keyword>